<evidence type="ECO:0000313" key="3">
    <source>
        <dbReference type="Proteomes" id="UP001500368"/>
    </source>
</evidence>
<evidence type="ECO:0000256" key="1">
    <source>
        <dbReference type="SAM" id="MobiDB-lite"/>
    </source>
</evidence>
<keyword evidence="3" id="KW-1185">Reference proteome</keyword>
<proteinExistence type="predicted"/>
<reference evidence="3" key="1">
    <citation type="journal article" date="2019" name="Int. J. Syst. Evol. Microbiol.">
        <title>The Global Catalogue of Microorganisms (GCM) 10K type strain sequencing project: providing services to taxonomists for standard genome sequencing and annotation.</title>
        <authorList>
            <consortium name="The Broad Institute Genomics Platform"/>
            <consortium name="The Broad Institute Genome Sequencing Center for Infectious Disease"/>
            <person name="Wu L."/>
            <person name="Ma J."/>
        </authorList>
    </citation>
    <scope>NUCLEOTIDE SEQUENCE [LARGE SCALE GENOMIC DNA]</scope>
    <source>
        <strain evidence="3">JCM 19129</strain>
    </source>
</reference>
<protein>
    <submittedName>
        <fullName evidence="2">Uncharacterized protein</fullName>
    </submittedName>
</protein>
<dbReference type="RefSeq" id="WP_345477466.1">
    <property type="nucleotide sequence ID" value="NZ_BAABLW010000007.1"/>
</dbReference>
<accession>A0ABP9FWG3</accession>
<dbReference type="NCBIfam" id="TIGR04088">
    <property type="entry name" value="cognate_SipW"/>
    <property type="match status" value="1"/>
</dbReference>
<dbReference type="InterPro" id="IPR023833">
    <property type="entry name" value="Signal_pept_SipW-depend-type"/>
</dbReference>
<organism evidence="2 3">
    <name type="scientific">Nesterenkonia rhizosphaerae</name>
    <dbReference type="NCBI Taxonomy" id="1348272"/>
    <lineage>
        <taxon>Bacteria</taxon>
        <taxon>Bacillati</taxon>
        <taxon>Actinomycetota</taxon>
        <taxon>Actinomycetes</taxon>
        <taxon>Micrococcales</taxon>
        <taxon>Micrococcaceae</taxon>
        <taxon>Nesterenkonia</taxon>
    </lineage>
</organism>
<name>A0ABP9FWG3_9MICC</name>
<sequence length="184" mass="18481">MGLVLGVGASSTLAAWNDSEYGQGTISSGVFITQTFDPAASGGTWRATDEGSPATMTYSAASGLTPGQHTYGVFSVRTSPDSVPGTLLFNGAAPNTSALHGALRYGVRIISDRNCTEGSFNGASGSTVVPNGSILSTPAASAQNAPTGGTTIHYCIRVTLPSGAPNSLQGQTTTPRFSVTGTSS</sequence>
<dbReference type="Proteomes" id="UP001500368">
    <property type="component" value="Unassembled WGS sequence"/>
</dbReference>
<feature type="region of interest" description="Disordered" evidence="1">
    <location>
        <begin position="164"/>
        <end position="184"/>
    </location>
</feature>
<comment type="caution">
    <text evidence="2">The sequence shown here is derived from an EMBL/GenBank/DDBJ whole genome shotgun (WGS) entry which is preliminary data.</text>
</comment>
<evidence type="ECO:0000313" key="2">
    <source>
        <dbReference type="EMBL" id="GAA4920211.1"/>
    </source>
</evidence>
<gene>
    <name evidence="2" type="ORF">GCM10025790_15300</name>
</gene>
<dbReference type="EMBL" id="BAABLW010000007">
    <property type="protein sequence ID" value="GAA4920211.1"/>
    <property type="molecule type" value="Genomic_DNA"/>
</dbReference>